<reference evidence="4" key="1">
    <citation type="submission" date="2021-02" db="EMBL/GenBank/DDBJ databases">
        <title>Sequencing the genomes of 1000 actinobacteria strains.</title>
        <authorList>
            <person name="Klenk H.-P."/>
        </authorList>
    </citation>
    <scope>NUCLEOTIDE SEQUENCE</scope>
    <source>
        <strain evidence="4">DSM 22850</strain>
    </source>
</reference>
<dbReference type="PANTHER" id="PTHR47506:SF1">
    <property type="entry name" value="HTH-TYPE TRANSCRIPTIONAL REGULATOR YJDC"/>
    <property type="match status" value="1"/>
</dbReference>
<comment type="caution">
    <text evidence="4">The sequence shown here is derived from an EMBL/GenBank/DDBJ whole genome shotgun (WGS) entry which is preliminary data.</text>
</comment>
<feature type="domain" description="Transcriptional regulator LmrA/YxaF-like C-terminal" evidence="3">
    <location>
        <begin position="77"/>
        <end position="150"/>
    </location>
</feature>
<evidence type="ECO:0000313" key="5">
    <source>
        <dbReference type="Proteomes" id="UP000675163"/>
    </source>
</evidence>
<dbReference type="Gene3D" id="1.10.357.10">
    <property type="entry name" value="Tetracycline Repressor, domain 2"/>
    <property type="match status" value="1"/>
</dbReference>
<dbReference type="AlphaFoldDB" id="A0A940PY97"/>
<evidence type="ECO:0000259" key="3">
    <source>
        <dbReference type="Pfam" id="PF21993"/>
    </source>
</evidence>
<name>A0A940PY97_9MICO</name>
<proteinExistence type="predicted"/>
<gene>
    <name evidence="4" type="ORF">JOF28_002811</name>
</gene>
<keyword evidence="5" id="KW-1185">Reference proteome</keyword>
<dbReference type="PANTHER" id="PTHR47506">
    <property type="entry name" value="TRANSCRIPTIONAL REGULATORY PROTEIN"/>
    <property type="match status" value="1"/>
</dbReference>
<dbReference type="InterPro" id="IPR054156">
    <property type="entry name" value="YxaF_TetR_C"/>
</dbReference>
<accession>A0A940PY97</accession>
<dbReference type="InterPro" id="IPR036271">
    <property type="entry name" value="Tet_transcr_reg_TetR-rel_C_sf"/>
</dbReference>
<dbReference type="Proteomes" id="UP000675163">
    <property type="component" value="Unassembled WGS sequence"/>
</dbReference>
<evidence type="ECO:0000313" key="4">
    <source>
        <dbReference type="EMBL" id="MBP1327579.1"/>
    </source>
</evidence>
<dbReference type="SUPFAM" id="SSF48498">
    <property type="entry name" value="Tetracyclin repressor-like, C-terminal domain"/>
    <property type="match status" value="1"/>
</dbReference>
<sequence length="160" mass="16896">MAVLQDATGLGRGSLYNFFPGGKDEMAQAVLEDIDDWFQLNVFGSLRAASGGNTAEARTSVAAMFTTVDNYFQSGQRVCLPGAFAVGRERDRFAIAVSAYFVEWIEVLTAALVAMGHADARAIALRTIAAVQGGIVLARALSDNTAFTSVLSAARAEAIL</sequence>
<keyword evidence="1" id="KW-0805">Transcription regulation</keyword>
<protein>
    <submittedName>
        <fullName evidence="4">AcrR family transcriptional regulator</fullName>
    </submittedName>
</protein>
<evidence type="ECO:0000256" key="2">
    <source>
        <dbReference type="ARBA" id="ARBA00023163"/>
    </source>
</evidence>
<keyword evidence="2" id="KW-0804">Transcription</keyword>
<organism evidence="4 5">
    <name type="scientific">Leucobacter exalbidus</name>
    <dbReference type="NCBI Taxonomy" id="662960"/>
    <lineage>
        <taxon>Bacteria</taxon>
        <taxon>Bacillati</taxon>
        <taxon>Actinomycetota</taxon>
        <taxon>Actinomycetes</taxon>
        <taxon>Micrococcales</taxon>
        <taxon>Microbacteriaceae</taxon>
        <taxon>Leucobacter</taxon>
    </lineage>
</organism>
<evidence type="ECO:0000256" key="1">
    <source>
        <dbReference type="ARBA" id="ARBA00023015"/>
    </source>
</evidence>
<dbReference type="EMBL" id="JAFIDA010000001">
    <property type="protein sequence ID" value="MBP1327579.1"/>
    <property type="molecule type" value="Genomic_DNA"/>
</dbReference>
<dbReference type="Pfam" id="PF21993">
    <property type="entry name" value="TetR_C_13_2"/>
    <property type="match status" value="1"/>
</dbReference>